<feature type="compositionally biased region" description="Gly residues" evidence="1">
    <location>
        <begin position="1126"/>
        <end position="1152"/>
    </location>
</feature>
<evidence type="ECO:0000313" key="2">
    <source>
        <dbReference type="EMBL" id="QJA57732.1"/>
    </source>
</evidence>
<evidence type="ECO:0000313" key="3">
    <source>
        <dbReference type="EMBL" id="QJA78973.1"/>
    </source>
</evidence>
<dbReference type="EMBL" id="MT141289">
    <property type="protein sequence ID" value="QJA57732.1"/>
    <property type="molecule type" value="Genomic_DNA"/>
</dbReference>
<feature type="compositionally biased region" description="Gly residues" evidence="1">
    <location>
        <begin position="1003"/>
        <end position="1038"/>
    </location>
</feature>
<feature type="region of interest" description="Disordered" evidence="1">
    <location>
        <begin position="1125"/>
        <end position="1152"/>
    </location>
</feature>
<name>A0A6M3KAR4_9ZZZZ</name>
<dbReference type="AlphaFoldDB" id="A0A6M3KAR4"/>
<organism evidence="3">
    <name type="scientific">viral metagenome</name>
    <dbReference type="NCBI Taxonomy" id="1070528"/>
    <lineage>
        <taxon>unclassified sequences</taxon>
        <taxon>metagenomes</taxon>
        <taxon>organismal metagenomes</taxon>
    </lineage>
</organism>
<gene>
    <name evidence="3" type="ORF">MM415A00959_0014</name>
    <name evidence="2" type="ORF">MM415B01571_0003</name>
</gene>
<feature type="compositionally biased region" description="Gly residues" evidence="1">
    <location>
        <begin position="972"/>
        <end position="982"/>
    </location>
</feature>
<feature type="compositionally biased region" description="Low complexity" evidence="1">
    <location>
        <begin position="988"/>
        <end position="1002"/>
    </location>
</feature>
<proteinExistence type="predicted"/>
<reference evidence="3" key="1">
    <citation type="submission" date="2020-03" db="EMBL/GenBank/DDBJ databases">
        <title>The deep terrestrial virosphere.</title>
        <authorList>
            <person name="Holmfeldt K."/>
            <person name="Nilsson E."/>
            <person name="Simone D."/>
            <person name="Lopez-Fernandez M."/>
            <person name="Wu X."/>
            <person name="de Brujin I."/>
            <person name="Lundin D."/>
            <person name="Andersson A."/>
            <person name="Bertilsson S."/>
            <person name="Dopson M."/>
        </authorList>
    </citation>
    <scope>NUCLEOTIDE SEQUENCE</scope>
    <source>
        <strain evidence="3">MM415A00959</strain>
        <strain evidence="2">MM415B01571</strain>
    </source>
</reference>
<dbReference type="EMBL" id="MT142361">
    <property type="protein sequence ID" value="QJA78973.1"/>
    <property type="molecule type" value="Genomic_DNA"/>
</dbReference>
<protein>
    <submittedName>
        <fullName evidence="3">Uncharacterized protein</fullName>
    </submittedName>
</protein>
<feature type="region of interest" description="Disordered" evidence="1">
    <location>
        <begin position="965"/>
        <end position="1038"/>
    </location>
</feature>
<evidence type="ECO:0000256" key="1">
    <source>
        <dbReference type="SAM" id="MobiDB-lite"/>
    </source>
</evidence>
<accession>A0A6M3KAR4</accession>
<sequence length="1214" mass="120146">MAGIASRNNEILGRLGFNENLTRDFISKNIDWTELDGNPATPDNNANNRQTFAQASAPTINYNPGDIWFDTDDNNHPYQANSSYTWVSMRDAGASPTPTGSNGWSSDLVFSATDYRVVAWATGTLTLANSTAYSITGANTGNMAALTYIYLDTDTSSTALQTTTTASTAVGTNKLLVAVAKNNSDTSSKASFQVFGGGGGNGIFVDFIAANSASTNEFVSNTAQIKNLIVTDAKINDLAVDKLTAGSITSKAITLAVAAGTGDTYIGAGKTDFTNTDNGFILGIDDSDSDLSKFYIGDSSYYLNWTGAALNVNGAAISSPTITSIQAGTEIAIQGWQYDGAFSATDYRVVAWASGTLTLLDGTTYNITGANTGNMAALTYIYLAIGTSTTLFQTSTTAGDAVGTGKILIAVAQNNSDTSSQATFQVFGGIGGQLLAVDNIAANSASTNEFVSNTAQIANLIVTDAKINDLAVSKLTAGSITSKAITLAVSAGTGDVKIQAGKTDFGDTTAGFILGIDDSVAGDPAKFEIGDASNSLTWDGSTLSITGSVTATTGTIGGWTIGANSILAGSGAAIVALDSTVTAGDDIRIYAGSATPATAPFKVTEAGALTATTATITGAITAAAGSVIATSYLSGAVALSNTNIAAQGWTSDLVFSSTDYDTIAWASGTITTAAGTAYSIDAGNTGNMAATTYIYLDIATSITVLQTTTTATTANGSGKIHIATATLNADATSDALYQTFGGIGGQIVLVDNISANSASTNEFVSNTAQIANLVVTDAKINTLGVAKLTAGTITSKAITLAVSAGTGDTKIQAGMTDFGDAVNSGFILGIDDSDSDLAKFYIGNGADSSKLMYWDGANLVVNNSTISNQNIFGDGDDGNVTSSGDITLTTDMYYDDLTITNGDTLYTAGYRVFVKGTLTNNGTISRAGNAGSNATNGAAGSSTGNAAGGTGGVGGAALAETFLKGSEDGKTGGDGGYGGIGEAGLPEVGDNGVNGDNLANGLGVDGGDGTSGGKGGSGRISGGAEGKGAAGGTGGTGGTLTAATTIARNLTELSIMRNFEPATPTKYEASAGTASGGGGGGGRGNYLNWGGGGGGGAGGSGGSGSLMLICAKVIINSATGVITTEGGDGGDGGDGGGGFSDTTGGGGGGSGGTGGSGGVLAMFYQSLTNSGSITVAGGTGGTGGTGGQYYFGTPPVAGSNGDTGNTGTLIQFEV</sequence>